<dbReference type="InterPro" id="IPR036779">
    <property type="entry name" value="LysM_dom_sf"/>
</dbReference>
<dbReference type="SMART" id="SM00257">
    <property type="entry name" value="LysM"/>
    <property type="match status" value="1"/>
</dbReference>
<dbReference type="OrthoDB" id="9815002at2"/>
<dbReference type="PANTHER" id="PTHR37423">
    <property type="entry name" value="SOLUBLE LYTIC MUREIN TRANSGLYCOSYLASE-RELATED"/>
    <property type="match status" value="1"/>
</dbReference>
<dbReference type="InterPro" id="IPR023346">
    <property type="entry name" value="Lysozyme-like_dom_sf"/>
</dbReference>
<evidence type="ECO:0000256" key="1">
    <source>
        <dbReference type="SAM" id="Phobius"/>
    </source>
</evidence>
<keyword evidence="1" id="KW-0812">Transmembrane</keyword>
<feature type="domain" description="LysM" evidence="2">
    <location>
        <begin position="67"/>
        <end position="111"/>
    </location>
</feature>
<dbReference type="InterPro" id="IPR018392">
    <property type="entry name" value="LysM"/>
</dbReference>
<gene>
    <name evidence="3" type="ORF">KTT_21090</name>
</gene>
<dbReference type="Proteomes" id="UP000287352">
    <property type="component" value="Unassembled WGS sequence"/>
</dbReference>
<evidence type="ECO:0000313" key="3">
    <source>
        <dbReference type="EMBL" id="GCE12250.1"/>
    </source>
</evidence>
<feature type="transmembrane region" description="Helical" evidence="1">
    <location>
        <begin position="28"/>
        <end position="49"/>
    </location>
</feature>
<dbReference type="SUPFAM" id="SSF54106">
    <property type="entry name" value="LysM domain"/>
    <property type="match status" value="1"/>
</dbReference>
<keyword evidence="1" id="KW-0472">Membrane</keyword>
<dbReference type="Gene3D" id="1.10.530.10">
    <property type="match status" value="1"/>
</dbReference>
<dbReference type="AlphaFoldDB" id="A0A401ZZF7"/>
<dbReference type="Gene3D" id="3.10.350.10">
    <property type="entry name" value="LysM domain"/>
    <property type="match status" value="1"/>
</dbReference>
<proteinExistence type="predicted"/>
<dbReference type="InterPro" id="IPR008258">
    <property type="entry name" value="Transglycosylase_SLT_dom_1"/>
</dbReference>
<organism evidence="3 4">
    <name type="scientific">Tengunoibacter tsumagoiensis</name>
    <dbReference type="NCBI Taxonomy" id="2014871"/>
    <lineage>
        <taxon>Bacteria</taxon>
        <taxon>Bacillati</taxon>
        <taxon>Chloroflexota</taxon>
        <taxon>Ktedonobacteria</taxon>
        <taxon>Ktedonobacterales</taxon>
        <taxon>Dictyobacteraceae</taxon>
        <taxon>Tengunoibacter</taxon>
    </lineage>
</organism>
<sequence>MDSFRSGESEHSYKQGLQKGIQLLYAPIFRQFSLLLCIVFFVLASLFGAGKQSDAYAAYPGQGRTCVWHRVTYGDTLGNLAWSYRTSVNNLAGVNNIANVNLIYVGQQLCISIPQGAVATIGRSFAVNYATVRPNGAVSWYAYDALGSSTQGQILVLLRQAAARYNLPANLLLAIAWQESGWRQHVISHDGGIGVMQIMPYTAMGLNRQAGVTYNPYQLWDNIELGALYLHDLWVGFHGNLVKIISAYNEGGVNVIRRGIFNWGYVNNVLGLMQRYR</sequence>
<dbReference type="EMBL" id="BIFR01000001">
    <property type="protein sequence ID" value="GCE12250.1"/>
    <property type="molecule type" value="Genomic_DNA"/>
</dbReference>
<evidence type="ECO:0000313" key="4">
    <source>
        <dbReference type="Proteomes" id="UP000287352"/>
    </source>
</evidence>
<evidence type="ECO:0000259" key="2">
    <source>
        <dbReference type="PROSITE" id="PS51782"/>
    </source>
</evidence>
<dbReference type="PANTHER" id="PTHR37423:SF2">
    <property type="entry name" value="MEMBRANE-BOUND LYTIC MUREIN TRANSGLYCOSYLASE C"/>
    <property type="match status" value="1"/>
</dbReference>
<dbReference type="Pfam" id="PF01464">
    <property type="entry name" value="SLT"/>
    <property type="match status" value="1"/>
</dbReference>
<comment type="caution">
    <text evidence="3">The sequence shown here is derived from an EMBL/GenBank/DDBJ whole genome shotgun (WGS) entry which is preliminary data.</text>
</comment>
<dbReference type="Pfam" id="PF01476">
    <property type="entry name" value="LysM"/>
    <property type="match status" value="1"/>
</dbReference>
<dbReference type="RefSeq" id="WP_126579888.1">
    <property type="nucleotide sequence ID" value="NZ_BIFR01000001.1"/>
</dbReference>
<keyword evidence="1" id="KW-1133">Transmembrane helix</keyword>
<accession>A0A401ZZF7</accession>
<dbReference type="SUPFAM" id="SSF53955">
    <property type="entry name" value="Lysozyme-like"/>
    <property type="match status" value="1"/>
</dbReference>
<name>A0A401ZZF7_9CHLR</name>
<protein>
    <recommendedName>
        <fullName evidence="2">LysM domain-containing protein</fullName>
    </recommendedName>
</protein>
<keyword evidence="4" id="KW-1185">Reference proteome</keyword>
<reference evidence="4" key="1">
    <citation type="submission" date="2018-12" db="EMBL/GenBank/DDBJ databases">
        <title>Tengunoibacter tsumagoiensis gen. nov., sp. nov., Dictyobacter kobayashii sp. nov., D. alpinus sp. nov., and D. joshuensis sp. nov. and description of Dictyobacteraceae fam. nov. within the order Ktedonobacterales isolated from Tengu-no-mugimeshi.</title>
        <authorList>
            <person name="Wang C.M."/>
            <person name="Zheng Y."/>
            <person name="Sakai Y."/>
            <person name="Toyoda A."/>
            <person name="Minakuchi Y."/>
            <person name="Abe K."/>
            <person name="Yokota A."/>
            <person name="Yabe S."/>
        </authorList>
    </citation>
    <scope>NUCLEOTIDE SEQUENCE [LARGE SCALE GENOMIC DNA]</scope>
    <source>
        <strain evidence="4">Uno3</strain>
    </source>
</reference>
<dbReference type="CDD" id="cd00118">
    <property type="entry name" value="LysM"/>
    <property type="match status" value="1"/>
</dbReference>
<dbReference type="PROSITE" id="PS51782">
    <property type="entry name" value="LYSM"/>
    <property type="match status" value="1"/>
</dbReference>